<evidence type="ECO:0000313" key="8">
    <source>
        <dbReference type="EMBL" id="WVZ06285.1"/>
    </source>
</evidence>
<feature type="domain" description="COBRA C-terminal" evidence="7">
    <location>
        <begin position="18"/>
        <end position="89"/>
    </location>
</feature>
<dbReference type="EMBL" id="CP144695">
    <property type="protein sequence ID" value="WVZ06285.1"/>
    <property type="molecule type" value="Genomic_DNA"/>
</dbReference>
<proteinExistence type="inferred from homology"/>
<dbReference type="GO" id="GO:0010215">
    <property type="term" value="P:cellulose microfibril organization"/>
    <property type="evidence" value="ECO:0007669"/>
    <property type="project" value="InterPro"/>
</dbReference>
<evidence type="ECO:0000256" key="1">
    <source>
        <dbReference type="ARBA" id="ARBA00004609"/>
    </source>
</evidence>
<dbReference type="PANTHER" id="PTHR31673">
    <property type="entry name" value="PROTEIN COBRA"/>
    <property type="match status" value="1"/>
</dbReference>
<keyword evidence="6" id="KW-0449">Lipoprotein</keyword>
<dbReference type="InterPro" id="IPR006918">
    <property type="entry name" value="COBRA_pln"/>
</dbReference>
<keyword evidence="3" id="KW-0336">GPI-anchor</keyword>
<accession>A0AAQ3NAA9</accession>
<dbReference type="GO" id="GO:0052324">
    <property type="term" value="P:plant-type cell wall cellulose biosynthetic process"/>
    <property type="evidence" value="ECO:0007669"/>
    <property type="project" value="TreeGrafter"/>
</dbReference>
<evidence type="ECO:0000256" key="4">
    <source>
        <dbReference type="ARBA" id="ARBA00022729"/>
    </source>
</evidence>
<gene>
    <name evidence="8" type="ORF">V8G54_019631</name>
</gene>
<dbReference type="Pfam" id="PF25079">
    <property type="entry name" value="COB_C"/>
    <property type="match status" value="1"/>
</dbReference>
<evidence type="ECO:0000259" key="7">
    <source>
        <dbReference type="Pfam" id="PF25079"/>
    </source>
</evidence>
<protein>
    <recommendedName>
        <fullName evidence="7">COBRA C-terminal domain-containing protein</fullName>
    </recommendedName>
</protein>
<comment type="subcellular location">
    <subcellularLocation>
        <location evidence="1">Cell membrane</location>
        <topology evidence="1">Lipid-anchor</topology>
        <topology evidence="1">GPI-anchor</topology>
    </subcellularLocation>
</comment>
<keyword evidence="3" id="KW-0472">Membrane</keyword>
<comment type="similarity">
    <text evidence="2">Belongs to the COBRA family.</text>
</comment>
<keyword evidence="4" id="KW-0732">Signal</keyword>
<evidence type="ECO:0000256" key="3">
    <source>
        <dbReference type="ARBA" id="ARBA00022622"/>
    </source>
</evidence>
<evidence type="ECO:0000256" key="6">
    <source>
        <dbReference type="ARBA" id="ARBA00023288"/>
    </source>
</evidence>
<dbReference type="PANTHER" id="PTHR31673:SF3">
    <property type="entry name" value="COBRA-LIKE PROTEIN 4"/>
    <property type="match status" value="1"/>
</dbReference>
<evidence type="ECO:0000256" key="2">
    <source>
        <dbReference type="ARBA" id="ARBA00005507"/>
    </source>
</evidence>
<dbReference type="GO" id="GO:0005886">
    <property type="term" value="C:plasma membrane"/>
    <property type="evidence" value="ECO:0007669"/>
    <property type="project" value="UniProtKB-SubCell"/>
</dbReference>
<dbReference type="Proteomes" id="UP001374535">
    <property type="component" value="Chromosome 6"/>
</dbReference>
<organism evidence="8 9">
    <name type="scientific">Vigna mungo</name>
    <name type="common">Black gram</name>
    <name type="synonym">Phaseolus mungo</name>
    <dbReference type="NCBI Taxonomy" id="3915"/>
    <lineage>
        <taxon>Eukaryota</taxon>
        <taxon>Viridiplantae</taxon>
        <taxon>Streptophyta</taxon>
        <taxon>Embryophyta</taxon>
        <taxon>Tracheophyta</taxon>
        <taxon>Spermatophyta</taxon>
        <taxon>Magnoliopsida</taxon>
        <taxon>eudicotyledons</taxon>
        <taxon>Gunneridae</taxon>
        <taxon>Pentapetalae</taxon>
        <taxon>rosids</taxon>
        <taxon>fabids</taxon>
        <taxon>Fabales</taxon>
        <taxon>Fabaceae</taxon>
        <taxon>Papilionoideae</taxon>
        <taxon>50 kb inversion clade</taxon>
        <taxon>NPAAA clade</taxon>
        <taxon>indigoferoid/millettioid clade</taxon>
        <taxon>Phaseoleae</taxon>
        <taxon>Vigna</taxon>
    </lineage>
</organism>
<dbReference type="GO" id="GO:0098552">
    <property type="term" value="C:side of membrane"/>
    <property type="evidence" value="ECO:0007669"/>
    <property type="project" value="UniProtKB-KW"/>
</dbReference>
<keyword evidence="9" id="KW-1185">Reference proteome</keyword>
<reference evidence="8 9" key="1">
    <citation type="journal article" date="2023" name="Life. Sci Alliance">
        <title>Evolutionary insights into 3D genome organization and epigenetic landscape of Vigna mungo.</title>
        <authorList>
            <person name="Junaid A."/>
            <person name="Singh B."/>
            <person name="Bhatia S."/>
        </authorList>
    </citation>
    <scope>NUCLEOTIDE SEQUENCE [LARGE SCALE GENOMIC DNA]</scope>
    <source>
        <strain evidence="8">Urdbean</strain>
    </source>
</reference>
<dbReference type="AlphaFoldDB" id="A0AAQ3NAA9"/>
<dbReference type="InterPro" id="IPR056900">
    <property type="entry name" value="COB_C"/>
</dbReference>
<keyword evidence="5" id="KW-0325">Glycoprotein</keyword>
<evidence type="ECO:0000313" key="9">
    <source>
        <dbReference type="Proteomes" id="UP001374535"/>
    </source>
</evidence>
<name>A0AAQ3NAA9_VIGMU</name>
<evidence type="ECO:0000256" key="5">
    <source>
        <dbReference type="ARBA" id="ARBA00023180"/>
    </source>
</evidence>
<sequence>MAGTPHLTSFVSGFGKNEFSPTVQCTNHMCPIRVHWHVKLNSEKYWHVKITITNLNYRMNYSDWNLAIQHPNFDHRTQVSGFTYKLMTPYASISKCEMILNCLFQNSGARNFLKCC</sequence>